<gene>
    <name evidence="1" type="ORF">PIB30_076895</name>
</gene>
<dbReference type="Proteomes" id="UP001341840">
    <property type="component" value="Unassembled WGS sequence"/>
</dbReference>
<comment type="caution">
    <text evidence="1">The sequence shown here is derived from an EMBL/GenBank/DDBJ whole genome shotgun (WGS) entry which is preliminary data.</text>
</comment>
<proteinExistence type="predicted"/>
<dbReference type="EMBL" id="JASCZI010152054">
    <property type="protein sequence ID" value="MED6175270.1"/>
    <property type="molecule type" value="Genomic_DNA"/>
</dbReference>
<feature type="non-terminal residue" evidence="1">
    <location>
        <position position="85"/>
    </location>
</feature>
<evidence type="ECO:0000313" key="2">
    <source>
        <dbReference type="Proteomes" id="UP001341840"/>
    </source>
</evidence>
<keyword evidence="2" id="KW-1185">Reference proteome</keyword>
<protein>
    <submittedName>
        <fullName evidence="1">Uncharacterized protein</fullName>
    </submittedName>
</protein>
<organism evidence="1 2">
    <name type="scientific">Stylosanthes scabra</name>
    <dbReference type="NCBI Taxonomy" id="79078"/>
    <lineage>
        <taxon>Eukaryota</taxon>
        <taxon>Viridiplantae</taxon>
        <taxon>Streptophyta</taxon>
        <taxon>Embryophyta</taxon>
        <taxon>Tracheophyta</taxon>
        <taxon>Spermatophyta</taxon>
        <taxon>Magnoliopsida</taxon>
        <taxon>eudicotyledons</taxon>
        <taxon>Gunneridae</taxon>
        <taxon>Pentapetalae</taxon>
        <taxon>rosids</taxon>
        <taxon>fabids</taxon>
        <taxon>Fabales</taxon>
        <taxon>Fabaceae</taxon>
        <taxon>Papilionoideae</taxon>
        <taxon>50 kb inversion clade</taxon>
        <taxon>dalbergioids sensu lato</taxon>
        <taxon>Dalbergieae</taxon>
        <taxon>Pterocarpus clade</taxon>
        <taxon>Stylosanthes</taxon>
    </lineage>
</organism>
<sequence length="85" mass="9323">MKTHQQQQAEEIHGLRSMVKLLLLRSEPDMRPEEVEAILQNAQNSSVDANSGHGSTHPARNVSTVKLLNSSCSTCYIGHGSVRNV</sequence>
<reference evidence="1 2" key="1">
    <citation type="journal article" date="2023" name="Plants (Basel)">
        <title>Bridging the Gap: Combining Genomics and Transcriptomics Approaches to Understand Stylosanthes scabra, an Orphan Legume from the Brazilian Caatinga.</title>
        <authorList>
            <person name="Ferreira-Neto J.R.C."/>
            <person name="da Silva M.D."/>
            <person name="Binneck E."/>
            <person name="de Melo N.F."/>
            <person name="da Silva R.H."/>
            <person name="de Melo A.L.T.M."/>
            <person name="Pandolfi V."/>
            <person name="Bustamante F.O."/>
            <person name="Brasileiro-Vidal A.C."/>
            <person name="Benko-Iseppon A.M."/>
        </authorList>
    </citation>
    <scope>NUCLEOTIDE SEQUENCE [LARGE SCALE GENOMIC DNA]</scope>
    <source>
        <tissue evidence="1">Leaves</tissue>
    </source>
</reference>
<accession>A0ABU6VRE2</accession>
<name>A0ABU6VRE2_9FABA</name>
<evidence type="ECO:0000313" key="1">
    <source>
        <dbReference type="EMBL" id="MED6175270.1"/>
    </source>
</evidence>